<evidence type="ECO:0000313" key="2">
    <source>
        <dbReference type="Proteomes" id="UP001345013"/>
    </source>
</evidence>
<proteinExistence type="predicted"/>
<name>A0ABR0JTY2_9EURO</name>
<accession>A0ABR0JTY2</accession>
<dbReference type="EMBL" id="JAVRRG010000358">
    <property type="protein sequence ID" value="KAK5071392.1"/>
    <property type="molecule type" value="Genomic_DNA"/>
</dbReference>
<dbReference type="Proteomes" id="UP001345013">
    <property type="component" value="Unassembled WGS sequence"/>
</dbReference>
<gene>
    <name evidence="1" type="ORF">LTR24_010558</name>
</gene>
<evidence type="ECO:0000313" key="1">
    <source>
        <dbReference type="EMBL" id="KAK5071392.1"/>
    </source>
</evidence>
<comment type="caution">
    <text evidence="1">The sequence shown here is derived from an EMBL/GenBank/DDBJ whole genome shotgun (WGS) entry which is preliminary data.</text>
</comment>
<protein>
    <submittedName>
        <fullName evidence="1">Uncharacterized protein</fullName>
    </submittedName>
</protein>
<reference evidence="1 2" key="1">
    <citation type="submission" date="2023-08" db="EMBL/GenBank/DDBJ databases">
        <title>Black Yeasts Isolated from many extreme environments.</title>
        <authorList>
            <person name="Coleine C."/>
            <person name="Stajich J.E."/>
            <person name="Selbmann L."/>
        </authorList>
    </citation>
    <scope>NUCLEOTIDE SEQUENCE [LARGE SCALE GENOMIC DNA]</scope>
    <source>
        <strain evidence="1 2">CCFEE 5885</strain>
    </source>
</reference>
<keyword evidence="2" id="KW-1185">Reference proteome</keyword>
<organism evidence="1 2">
    <name type="scientific">Lithohypha guttulata</name>
    <dbReference type="NCBI Taxonomy" id="1690604"/>
    <lineage>
        <taxon>Eukaryota</taxon>
        <taxon>Fungi</taxon>
        <taxon>Dikarya</taxon>
        <taxon>Ascomycota</taxon>
        <taxon>Pezizomycotina</taxon>
        <taxon>Eurotiomycetes</taxon>
        <taxon>Chaetothyriomycetidae</taxon>
        <taxon>Chaetothyriales</taxon>
        <taxon>Trichomeriaceae</taxon>
        <taxon>Lithohypha</taxon>
    </lineage>
</organism>
<sequence length="180" mass="20575">MLERHTGLVVEPDDVRLVPLPDDPYEWKYPAEKGHLFRRPLQKHTTAACQELICDVGRSFWAVGRGDADTPVPSIEDAWLQLLEGLLQPTRHHGWGRPSARDQSASLEDALVNKEREVQQLKSTLQHRNMQEQGRSKMLAWYESKHELTDVGLQGLRHGLVALLQQCDLLITQRHGRARP</sequence>